<evidence type="ECO:0000313" key="2">
    <source>
        <dbReference type="EMBL" id="RUS79486.1"/>
    </source>
</evidence>
<organism evidence="2 3">
    <name type="scientific">Elysia chlorotica</name>
    <name type="common">Eastern emerald elysia</name>
    <name type="synonym">Sea slug</name>
    <dbReference type="NCBI Taxonomy" id="188477"/>
    <lineage>
        <taxon>Eukaryota</taxon>
        <taxon>Metazoa</taxon>
        <taxon>Spiralia</taxon>
        <taxon>Lophotrochozoa</taxon>
        <taxon>Mollusca</taxon>
        <taxon>Gastropoda</taxon>
        <taxon>Heterobranchia</taxon>
        <taxon>Euthyneura</taxon>
        <taxon>Panpulmonata</taxon>
        <taxon>Sacoglossa</taxon>
        <taxon>Placobranchoidea</taxon>
        <taxon>Plakobranchidae</taxon>
        <taxon>Elysia</taxon>
    </lineage>
</organism>
<name>A0A3S1A0C8_ELYCH</name>
<sequence length="117" mass="12970">MSKVGFAIWFLLASNFLLVSGRDWLDTYGYECQGTCLNGGRLYKFSEISTDTRKICKCQKSFFGPCCGIKTEDALMYSDYASGGTKLHPQSVIGCLVFGGLLQWLLQGLLGRRAIFS</sequence>
<comment type="caution">
    <text evidence="2">The sequence shown here is derived from an EMBL/GenBank/DDBJ whole genome shotgun (WGS) entry which is preliminary data.</text>
</comment>
<dbReference type="EMBL" id="RQTK01000448">
    <property type="protein sequence ID" value="RUS79486.1"/>
    <property type="molecule type" value="Genomic_DNA"/>
</dbReference>
<protein>
    <recommendedName>
        <fullName evidence="4">EGF-like domain-containing protein</fullName>
    </recommendedName>
</protein>
<feature type="signal peptide" evidence="1">
    <location>
        <begin position="1"/>
        <end position="21"/>
    </location>
</feature>
<evidence type="ECO:0000256" key="1">
    <source>
        <dbReference type="SAM" id="SignalP"/>
    </source>
</evidence>
<accession>A0A3S1A0C8</accession>
<proteinExistence type="predicted"/>
<dbReference type="Proteomes" id="UP000271974">
    <property type="component" value="Unassembled WGS sequence"/>
</dbReference>
<feature type="chain" id="PRO_5018672364" description="EGF-like domain-containing protein" evidence="1">
    <location>
        <begin position="22"/>
        <end position="117"/>
    </location>
</feature>
<dbReference type="AlphaFoldDB" id="A0A3S1A0C8"/>
<keyword evidence="1" id="KW-0732">Signal</keyword>
<gene>
    <name evidence="2" type="ORF">EGW08_012754</name>
</gene>
<reference evidence="2 3" key="1">
    <citation type="submission" date="2019-01" db="EMBL/GenBank/DDBJ databases">
        <title>A draft genome assembly of the solar-powered sea slug Elysia chlorotica.</title>
        <authorList>
            <person name="Cai H."/>
            <person name="Li Q."/>
            <person name="Fang X."/>
            <person name="Li J."/>
            <person name="Curtis N.E."/>
            <person name="Altenburger A."/>
            <person name="Shibata T."/>
            <person name="Feng M."/>
            <person name="Maeda T."/>
            <person name="Schwartz J.A."/>
            <person name="Shigenobu S."/>
            <person name="Lundholm N."/>
            <person name="Nishiyama T."/>
            <person name="Yang H."/>
            <person name="Hasebe M."/>
            <person name="Li S."/>
            <person name="Pierce S.K."/>
            <person name="Wang J."/>
        </authorList>
    </citation>
    <scope>NUCLEOTIDE SEQUENCE [LARGE SCALE GENOMIC DNA]</scope>
    <source>
        <strain evidence="2">EC2010</strain>
        <tissue evidence="2">Whole organism of an adult</tissue>
    </source>
</reference>
<evidence type="ECO:0008006" key="4">
    <source>
        <dbReference type="Google" id="ProtNLM"/>
    </source>
</evidence>
<evidence type="ECO:0000313" key="3">
    <source>
        <dbReference type="Proteomes" id="UP000271974"/>
    </source>
</evidence>
<keyword evidence="3" id="KW-1185">Reference proteome</keyword>